<accession>A0A1E4TM08</accession>
<evidence type="ECO:0000256" key="15">
    <source>
        <dbReference type="ARBA" id="ARBA00023242"/>
    </source>
</evidence>
<evidence type="ECO:0000256" key="3">
    <source>
        <dbReference type="ARBA" id="ARBA00005240"/>
    </source>
</evidence>
<keyword evidence="6" id="KW-0547">Nucleotide-binding</keyword>
<keyword evidence="18" id="KW-1185">Reference proteome</keyword>
<dbReference type="GO" id="GO:0016787">
    <property type="term" value="F:hydrolase activity"/>
    <property type="evidence" value="ECO:0007669"/>
    <property type="project" value="UniProtKB-KW"/>
</dbReference>
<gene>
    <name evidence="17" type="ORF">CANCADRAFT_1273</name>
</gene>
<sequence>MDSDDEDTKEFQTYKDALLFALDVSGHMSLVALDALSACLTVLIERLVNSATSPFGLVLFGTKSATNMNYPSCYTLIDLKKPTVEDVKTLTDLIHSPAALSELIGDGPAPLVADVFSFLIQKFLTNSTDNMFRKLVWITCNDDPYNSLTASPNDAYAIANDFKGHNIQFSPIFLSRPDHSFDSSIFYDVVLVNNIAPDQDPELMLGDIEDLPSFVISFKDPKRATFRVPLEIADGVEIALRGYSLIRSHTNIRERNVYIKGENFQSVITSRQWFSQLTSKVLSPNDLVYAYKFGPTQLVEFTSSEIKSIRNFGQSHIKILGFKPLRDLPWEFNIKNPILLYPDEETISGSFRTYAALHKSMLNSQTCALCYTLLRSGRPVFSAMIAHDEFRSKAEKDKGPPLHPAGLSLITLPYADDLRDEPEVLRQPQPQQTAIEFAKQFIELLTMKDGLDLSRYRDVYAEFYNDFLLAIALEDPTPVMAPDGSIPKYKSITSIAGEQIQKFNIGP</sequence>
<evidence type="ECO:0000313" key="17">
    <source>
        <dbReference type="EMBL" id="ODV92678.1"/>
    </source>
</evidence>
<dbReference type="GO" id="GO:0000723">
    <property type="term" value="P:telomere maintenance"/>
    <property type="evidence" value="ECO:0007669"/>
    <property type="project" value="InterPro"/>
</dbReference>
<evidence type="ECO:0000256" key="10">
    <source>
        <dbReference type="ARBA" id="ARBA00022840"/>
    </source>
</evidence>
<keyword evidence="5" id="KW-0158">Chromosome</keyword>
<protein>
    <recommendedName>
        <fullName evidence="4">DNA helicase</fullName>
        <ecNumber evidence="4">3.6.4.12</ecNumber>
    </recommendedName>
</protein>
<dbReference type="GO" id="GO:0006310">
    <property type="term" value="P:DNA recombination"/>
    <property type="evidence" value="ECO:0007669"/>
    <property type="project" value="UniProtKB-KW"/>
</dbReference>
<dbReference type="EMBL" id="KV453841">
    <property type="protein sequence ID" value="ODV92678.1"/>
    <property type="molecule type" value="Genomic_DNA"/>
</dbReference>
<dbReference type="Gene3D" id="2.40.290.10">
    <property type="match status" value="1"/>
</dbReference>
<dbReference type="Gene3D" id="4.10.970.10">
    <property type="entry name" value="Ku70, bridge and pillars"/>
    <property type="match status" value="1"/>
</dbReference>
<comment type="similarity">
    <text evidence="3">Belongs to the ku70 family.</text>
</comment>
<dbReference type="GO" id="GO:0000781">
    <property type="term" value="C:chromosome, telomeric region"/>
    <property type="evidence" value="ECO:0007669"/>
    <property type="project" value="UniProtKB-SubCell"/>
</dbReference>
<dbReference type="GO" id="GO:0042162">
    <property type="term" value="F:telomeric DNA binding"/>
    <property type="evidence" value="ECO:0007669"/>
    <property type="project" value="InterPro"/>
</dbReference>
<evidence type="ECO:0000256" key="6">
    <source>
        <dbReference type="ARBA" id="ARBA00022741"/>
    </source>
</evidence>
<dbReference type="GO" id="GO:0043564">
    <property type="term" value="C:Ku70:Ku80 complex"/>
    <property type="evidence" value="ECO:0007669"/>
    <property type="project" value="InterPro"/>
</dbReference>
<dbReference type="InterPro" id="IPR047087">
    <property type="entry name" value="KU70_core_dom"/>
</dbReference>
<evidence type="ECO:0000256" key="2">
    <source>
        <dbReference type="ARBA" id="ARBA00004574"/>
    </source>
</evidence>
<dbReference type="PANTHER" id="PTHR12604">
    <property type="entry name" value="KU AUTOANTIGEN DNA HELICASE"/>
    <property type="match status" value="1"/>
</dbReference>
<dbReference type="EC" id="3.6.4.12" evidence="4"/>
<evidence type="ECO:0000259" key="16">
    <source>
        <dbReference type="SMART" id="SM00559"/>
    </source>
</evidence>
<dbReference type="SUPFAM" id="SSF100939">
    <property type="entry name" value="SPOC domain-like"/>
    <property type="match status" value="1"/>
</dbReference>
<dbReference type="InterPro" id="IPR036465">
    <property type="entry name" value="vWFA_dom_sf"/>
</dbReference>
<dbReference type="PIRSF" id="PIRSF003033">
    <property type="entry name" value="Ku70"/>
    <property type="match status" value="1"/>
</dbReference>
<evidence type="ECO:0000256" key="8">
    <source>
        <dbReference type="ARBA" id="ARBA00022801"/>
    </source>
</evidence>
<keyword evidence="10" id="KW-0067">ATP-binding</keyword>
<dbReference type="PANTHER" id="PTHR12604:SF2">
    <property type="entry name" value="X-RAY REPAIR CROSS-COMPLEMENTING PROTEIN 6"/>
    <property type="match status" value="1"/>
</dbReference>
<comment type="subcellular location">
    <subcellularLocation>
        <location evidence="2">Chromosome</location>
        <location evidence="2">Telomere</location>
    </subcellularLocation>
    <subcellularLocation>
        <location evidence="1">Nucleus</location>
    </subcellularLocation>
</comment>
<dbReference type="GO" id="GO:0003678">
    <property type="term" value="F:DNA helicase activity"/>
    <property type="evidence" value="ECO:0007669"/>
    <property type="project" value="UniProtKB-EC"/>
</dbReference>
<organism evidence="17 18">
    <name type="scientific">Tortispora caseinolytica NRRL Y-17796</name>
    <dbReference type="NCBI Taxonomy" id="767744"/>
    <lineage>
        <taxon>Eukaryota</taxon>
        <taxon>Fungi</taxon>
        <taxon>Dikarya</taxon>
        <taxon>Ascomycota</taxon>
        <taxon>Saccharomycotina</taxon>
        <taxon>Trigonopsidomycetes</taxon>
        <taxon>Trigonopsidales</taxon>
        <taxon>Trigonopsidaceae</taxon>
        <taxon>Tortispora</taxon>
    </lineage>
</organism>
<keyword evidence="14" id="KW-0234">DNA repair</keyword>
<dbReference type="Gene3D" id="3.40.50.410">
    <property type="entry name" value="von Willebrand factor, type A domain"/>
    <property type="match status" value="1"/>
</dbReference>
<evidence type="ECO:0000256" key="14">
    <source>
        <dbReference type="ARBA" id="ARBA00023204"/>
    </source>
</evidence>
<dbReference type="InterPro" id="IPR005161">
    <property type="entry name" value="Ku_N"/>
</dbReference>
<dbReference type="GO" id="GO:0003684">
    <property type="term" value="F:damaged DNA binding"/>
    <property type="evidence" value="ECO:0007669"/>
    <property type="project" value="InterPro"/>
</dbReference>
<proteinExistence type="inferred from homology"/>
<evidence type="ECO:0000256" key="5">
    <source>
        <dbReference type="ARBA" id="ARBA00022454"/>
    </source>
</evidence>
<dbReference type="InterPro" id="IPR006164">
    <property type="entry name" value="DNA_bd_Ku70/Ku80"/>
</dbReference>
<dbReference type="InterPro" id="IPR027388">
    <property type="entry name" value="Ku70_bridge/pillars_dom_sf"/>
</dbReference>
<dbReference type="GO" id="GO:0006303">
    <property type="term" value="P:double-strand break repair via nonhomologous end joining"/>
    <property type="evidence" value="ECO:0007669"/>
    <property type="project" value="InterPro"/>
</dbReference>
<dbReference type="SUPFAM" id="SSF53300">
    <property type="entry name" value="vWA-like"/>
    <property type="match status" value="1"/>
</dbReference>
<feature type="domain" description="Ku" evidence="16">
    <location>
        <begin position="279"/>
        <end position="429"/>
    </location>
</feature>
<keyword evidence="15" id="KW-0539">Nucleus</keyword>
<dbReference type="CDD" id="cd00788">
    <property type="entry name" value="KU70"/>
    <property type="match status" value="1"/>
</dbReference>
<reference evidence="18" key="1">
    <citation type="submission" date="2016-02" db="EMBL/GenBank/DDBJ databases">
        <title>Comparative genomics of biotechnologically important yeasts.</title>
        <authorList>
            <consortium name="DOE Joint Genome Institute"/>
            <person name="Riley R."/>
            <person name="Haridas S."/>
            <person name="Wolfe K.H."/>
            <person name="Lopes M.R."/>
            <person name="Hittinger C.T."/>
            <person name="Goker M."/>
            <person name="Salamov A."/>
            <person name="Wisecaver J."/>
            <person name="Long T.M."/>
            <person name="Aerts A.L."/>
            <person name="Barry K."/>
            <person name="Choi C."/>
            <person name="Clum A."/>
            <person name="Coughlan A.Y."/>
            <person name="Deshpande S."/>
            <person name="Douglass A.P."/>
            <person name="Hanson S.J."/>
            <person name="Klenk H.-P."/>
            <person name="Labutti K."/>
            <person name="Lapidus A."/>
            <person name="Lindquist E."/>
            <person name="Lipzen A."/>
            <person name="Meier-Kolthoff J.P."/>
            <person name="Ohm R.A."/>
            <person name="Otillar R.P."/>
            <person name="Pangilinan J."/>
            <person name="Peng Y."/>
            <person name="Rokas A."/>
            <person name="Rosa C.A."/>
            <person name="Scheuner C."/>
            <person name="Sibirny A.A."/>
            <person name="Slot J.C."/>
            <person name="Stielow J.B."/>
            <person name="Sun H."/>
            <person name="Kurtzman C.P."/>
            <person name="Blackwell M."/>
            <person name="Jeffries T.W."/>
            <person name="Grigoriev I.V."/>
        </authorList>
    </citation>
    <scope>NUCLEOTIDE SEQUENCE [LARGE SCALE GENOMIC DNA]</scope>
    <source>
        <strain evidence="18">NRRL Y-17796</strain>
    </source>
</reference>
<evidence type="ECO:0000256" key="1">
    <source>
        <dbReference type="ARBA" id="ARBA00004123"/>
    </source>
</evidence>
<keyword evidence="13" id="KW-0233">DNA recombination</keyword>
<dbReference type="Gene3D" id="1.10.1600.10">
    <property type="match status" value="1"/>
</dbReference>
<keyword evidence="9" id="KW-0347">Helicase</keyword>
<dbReference type="Pfam" id="PF02735">
    <property type="entry name" value="Ku"/>
    <property type="match status" value="1"/>
</dbReference>
<keyword evidence="8" id="KW-0378">Hydrolase</keyword>
<evidence type="ECO:0000256" key="4">
    <source>
        <dbReference type="ARBA" id="ARBA00012551"/>
    </source>
</evidence>
<dbReference type="AlphaFoldDB" id="A0A1E4TM08"/>
<dbReference type="InterPro" id="IPR016194">
    <property type="entry name" value="SPOC-like_C_dom_sf"/>
</dbReference>
<keyword evidence="11" id="KW-0779">Telomere</keyword>
<dbReference type="GO" id="GO:0005524">
    <property type="term" value="F:ATP binding"/>
    <property type="evidence" value="ECO:0007669"/>
    <property type="project" value="UniProtKB-KW"/>
</dbReference>
<dbReference type="OrthoDB" id="3249161at2759"/>
<evidence type="ECO:0000256" key="9">
    <source>
        <dbReference type="ARBA" id="ARBA00022806"/>
    </source>
</evidence>
<keyword evidence="7" id="KW-0227">DNA damage</keyword>
<dbReference type="GO" id="GO:0003690">
    <property type="term" value="F:double-stranded DNA binding"/>
    <property type="evidence" value="ECO:0007669"/>
    <property type="project" value="TreeGrafter"/>
</dbReference>
<dbReference type="SMART" id="SM00559">
    <property type="entry name" value="Ku78"/>
    <property type="match status" value="1"/>
</dbReference>
<evidence type="ECO:0000256" key="7">
    <source>
        <dbReference type="ARBA" id="ARBA00022763"/>
    </source>
</evidence>
<evidence type="ECO:0000313" key="18">
    <source>
        <dbReference type="Proteomes" id="UP000095023"/>
    </source>
</evidence>
<evidence type="ECO:0000256" key="13">
    <source>
        <dbReference type="ARBA" id="ARBA00023172"/>
    </source>
</evidence>
<keyword evidence="12" id="KW-0238">DNA-binding</keyword>
<evidence type="ECO:0000256" key="12">
    <source>
        <dbReference type="ARBA" id="ARBA00023125"/>
    </source>
</evidence>
<evidence type="ECO:0000256" key="11">
    <source>
        <dbReference type="ARBA" id="ARBA00022895"/>
    </source>
</evidence>
<dbReference type="InterPro" id="IPR006165">
    <property type="entry name" value="Ku70"/>
</dbReference>
<dbReference type="Pfam" id="PF03731">
    <property type="entry name" value="Ku_N"/>
    <property type="match status" value="1"/>
</dbReference>
<name>A0A1E4TM08_9ASCO</name>
<dbReference type="Proteomes" id="UP000095023">
    <property type="component" value="Unassembled WGS sequence"/>
</dbReference>